<evidence type="ECO:0000256" key="2">
    <source>
        <dbReference type="SAM" id="Phobius"/>
    </source>
</evidence>
<comment type="caution">
    <text evidence="3">The sequence shown here is derived from an EMBL/GenBank/DDBJ whole genome shotgun (WGS) entry which is preliminary data.</text>
</comment>
<feature type="region of interest" description="Disordered" evidence="1">
    <location>
        <begin position="1"/>
        <end position="23"/>
    </location>
</feature>
<name>A0A832V2H5_9ARCH</name>
<gene>
    <name evidence="3" type="ORF">H1011_03185</name>
</gene>
<evidence type="ECO:0000313" key="3">
    <source>
        <dbReference type="EMBL" id="HIJ99801.1"/>
    </source>
</evidence>
<evidence type="ECO:0000256" key="1">
    <source>
        <dbReference type="SAM" id="MobiDB-lite"/>
    </source>
</evidence>
<dbReference type="Proteomes" id="UP000604391">
    <property type="component" value="Unassembled WGS sequence"/>
</dbReference>
<feature type="compositionally biased region" description="Basic residues" evidence="1">
    <location>
        <begin position="1"/>
        <end position="21"/>
    </location>
</feature>
<feature type="transmembrane region" description="Helical" evidence="2">
    <location>
        <begin position="188"/>
        <end position="209"/>
    </location>
</feature>
<keyword evidence="2" id="KW-1133">Transmembrane helix</keyword>
<accession>A0A832V2H5</accession>
<feature type="transmembrane region" description="Helical" evidence="2">
    <location>
        <begin position="151"/>
        <end position="168"/>
    </location>
</feature>
<evidence type="ECO:0000313" key="4">
    <source>
        <dbReference type="Proteomes" id="UP000604391"/>
    </source>
</evidence>
<protein>
    <submittedName>
        <fullName evidence="3">DUF1206 domain-containing protein</fullName>
    </submittedName>
</protein>
<keyword evidence="2" id="KW-0472">Membrane</keyword>
<sequence>MSKARTRSKAPKNPKKRASRKKVVEEAGIEIIEAEDVKKTAQAQEVKPIKVVLKENKADEELETPKDIQEKKVEKVLETLGEAVSQEVSTKIEKDIRKINKNPITFTLESPTVRRQIGNLKEVAGSGLHSTRRNVIIFYERASIIGDRTRGFLYLLLGMSIFFTGFFATQENLLTFKDIISTLMTEWIGRLLVVVIGLSLGAFGMDRMFPGHLEKWKKHTVPKVRKKYTQRKLNEVG</sequence>
<reference evidence="3 4" key="1">
    <citation type="journal article" name="Nat. Commun.">
        <title>Undinarchaeota illuminate DPANN phylogeny and the impact of gene transfer on archaeal evolution.</title>
        <authorList>
            <person name="Dombrowski N."/>
            <person name="Williams T.A."/>
            <person name="Sun J."/>
            <person name="Woodcroft B.J."/>
            <person name="Lee J.H."/>
            <person name="Minh B.Q."/>
            <person name="Rinke C."/>
            <person name="Spang A."/>
        </authorList>
    </citation>
    <scope>NUCLEOTIDE SEQUENCE [LARGE SCALE GENOMIC DNA]</scope>
    <source>
        <strain evidence="3">MAG_bin17</strain>
    </source>
</reference>
<keyword evidence="2" id="KW-0812">Transmembrane</keyword>
<proteinExistence type="predicted"/>
<organism evidence="3 4">
    <name type="scientific">Candidatus Undinarchaeum marinum</name>
    <dbReference type="NCBI Taxonomy" id="2756141"/>
    <lineage>
        <taxon>Archaea</taxon>
        <taxon>Candidatus Undinarchaeota</taxon>
        <taxon>Candidatus Undinarchaeia</taxon>
        <taxon>Candidatus Undinarchaeales</taxon>
        <taxon>Candidatus Undinarchaeaceae</taxon>
        <taxon>Candidatus Undinarchaeum</taxon>
    </lineage>
</organism>
<keyword evidence="4" id="KW-1185">Reference proteome</keyword>
<dbReference type="EMBL" id="DVAD01000015">
    <property type="protein sequence ID" value="HIJ99801.1"/>
    <property type="molecule type" value="Genomic_DNA"/>
</dbReference>
<dbReference type="AlphaFoldDB" id="A0A832V2H5"/>